<evidence type="ECO:0000313" key="1">
    <source>
        <dbReference type="EMBL" id="ETJ35485.1"/>
    </source>
</evidence>
<feature type="non-terminal residue" evidence="1">
    <location>
        <position position="92"/>
    </location>
</feature>
<dbReference type="AlphaFoldDB" id="W1Y1D6"/>
<proteinExistence type="predicted"/>
<comment type="caution">
    <text evidence="1">The sequence shown here is derived from an EMBL/GenBank/DDBJ whole genome shotgun (WGS) entry which is preliminary data.</text>
</comment>
<reference evidence="1" key="1">
    <citation type="submission" date="2013-12" db="EMBL/GenBank/DDBJ databases">
        <title>A Varibaculum cambriense genome reconstructed from a premature infant gut community with otherwise low bacterial novelty that shifts toward anaerobic metabolism during the third week of life.</title>
        <authorList>
            <person name="Brown C.T."/>
            <person name="Sharon I."/>
            <person name="Thomas B.C."/>
            <person name="Castelle C.J."/>
            <person name="Morowitz M.J."/>
            <person name="Banfield J.F."/>
        </authorList>
    </citation>
    <scope>NUCLEOTIDE SEQUENCE</scope>
</reference>
<dbReference type="EMBL" id="AZMM01010136">
    <property type="protein sequence ID" value="ETJ35485.1"/>
    <property type="molecule type" value="Genomic_DNA"/>
</dbReference>
<sequence>GGKLPASFSTYQEVQKDDIVLCLFDLDVSAVFSGISKYHGMISSAYDIFKTNQESIPNYYDYLFQIIGFDRLYLPFSKSLRKTINKENFNSI</sequence>
<feature type="non-terminal residue" evidence="1">
    <location>
        <position position="1"/>
    </location>
</feature>
<accession>W1Y1D6</accession>
<organism evidence="1">
    <name type="scientific">human gut metagenome</name>
    <dbReference type="NCBI Taxonomy" id="408170"/>
    <lineage>
        <taxon>unclassified sequences</taxon>
        <taxon>metagenomes</taxon>
        <taxon>organismal metagenomes</taxon>
    </lineage>
</organism>
<dbReference type="SUPFAM" id="SSF116734">
    <property type="entry name" value="DNA methylase specificity domain"/>
    <property type="match status" value="1"/>
</dbReference>
<gene>
    <name evidence="1" type="ORF">Q604_UNBC10136G0001</name>
</gene>
<protein>
    <submittedName>
        <fullName evidence="1">Uncharacterized protein</fullName>
    </submittedName>
</protein>
<name>W1Y1D6_9ZZZZ</name>